<dbReference type="PANTHER" id="PTHR24198:SF165">
    <property type="entry name" value="ANKYRIN REPEAT-CONTAINING PROTEIN-RELATED"/>
    <property type="match status" value="1"/>
</dbReference>
<dbReference type="Pfam" id="PF12796">
    <property type="entry name" value="Ank_2"/>
    <property type="match status" value="1"/>
</dbReference>
<gene>
    <name evidence="5" type="ORF">FNYG_15295</name>
</gene>
<feature type="repeat" description="ANK" evidence="3">
    <location>
        <begin position="325"/>
        <end position="357"/>
    </location>
</feature>
<accession>A0A2K0UGM2</accession>
<dbReference type="InterPro" id="IPR036770">
    <property type="entry name" value="Ankyrin_rpt-contain_sf"/>
</dbReference>
<evidence type="ECO:0000256" key="1">
    <source>
        <dbReference type="ARBA" id="ARBA00022737"/>
    </source>
</evidence>
<feature type="region of interest" description="Disordered" evidence="4">
    <location>
        <begin position="527"/>
        <end position="554"/>
    </location>
</feature>
<dbReference type="PROSITE" id="PS50297">
    <property type="entry name" value="ANK_REP_REGION"/>
    <property type="match status" value="4"/>
</dbReference>
<dbReference type="SUPFAM" id="SSF48403">
    <property type="entry name" value="Ankyrin repeat"/>
    <property type="match status" value="2"/>
</dbReference>
<dbReference type="Proteomes" id="UP000236664">
    <property type="component" value="Unassembled WGS sequence"/>
</dbReference>
<evidence type="ECO:0000256" key="2">
    <source>
        <dbReference type="ARBA" id="ARBA00023043"/>
    </source>
</evidence>
<reference evidence="5 6" key="1">
    <citation type="submission" date="2017-06" db="EMBL/GenBank/DDBJ databases">
        <title>Genome of Fusarium nygamai isolate CS10214.</title>
        <authorList>
            <person name="Gardiner D.M."/>
            <person name="Obanor F."/>
            <person name="Kazan K."/>
        </authorList>
    </citation>
    <scope>NUCLEOTIDE SEQUENCE [LARGE SCALE GENOMIC DNA]</scope>
    <source>
        <strain evidence="5 6">CS10214</strain>
    </source>
</reference>
<dbReference type="EMBL" id="MTQA01000521">
    <property type="protein sequence ID" value="PNP56944.1"/>
    <property type="molecule type" value="Genomic_DNA"/>
</dbReference>
<evidence type="ECO:0000313" key="5">
    <source>
        <dbReference type="EMBL" id="PNP56944.1"/>
    </source>
</evidence>
<name>A0A2K0UGM2_GIBNY</name>
<comment type="caution">
    <text evidence="5">The sequence shown here is derived from an EMBL/GenBank/DDBJ whole genome shotgun (WGS) entry which is preliminary data.</text>
</comment>
<evidence type="ECO:0000313" key="6">
    <source>
        <dbReference type="Proteomes" id="UP000236664"/>
    </source>
</evidence>
<dbReference type="OrthoDB" id="539213at2759"/>
<feature type="repeat" description="ANK" evidence="3">
    <location>
        <begin position="360"/>
        <end position="392"/>
    </location>
</feature>
<feature type="repeat" description="ANK" evidence="3">
    <location>
        <begin position="395"/>
        <end position="420"/>
    </location>
</feature>
<dbReference type="InterPro" id="IPR002110">
    <property type="entry name" value="Ankyrin_rpt"/>
</dbReference>
<dbReference type="SMART" id="SM00248">
    <property type="entry name" value="ANK"/>
    <property type="match status" value="6"/>
</dbReference>
<dbReference type="PROSITE" id="PS50088">
    <property type="entry name" value="ANK_REPEAT"/>
    <property type="match status" value="4"/>
</dbReference>
<organism evidence="5 6">
    <name type="scientific">Gibberella nygamai</name>
    <name type="common">Bean root rot disease fungus</name>
    <name type="synonym">Fusarium nygamai</name>
    <dbReference type="NCBI Taxonomy" id="42673"/>
    <lineage>
        <taxon>Eukaryota</taxon>
        <taxon>Fungi</taxon>
        <taxon>Dikarya</taxon>
        <taxon>Ascomycota</taxon>
        <taxon>Pezizomycotina</taxon>
        <taxon>Sordariomycetes</taxon>
        <taxon>Hypocreomycetidae</taxon>
        <taxon>Hypocreales</taxon>
        <taxon>Nectriaceae</taxon>
        <taxon>Fusarium</taxon>
        <taxon>Fusarium fujikuroi species complex</taxon>
    </lineage>
</organism>
<sequence length="554" mass="61246">MLSAALDQGGNPNERDLLGNSALALALRSKNTNCIQLLLERGARLQTSISEVFEALVPEHVRNIQGERGGSEPRLRALLLKHWAKFFDISRDSVLFIDAAIITQQGGLLEIAFSRFPTYYSPSSLCSAVLVENHWVIDFLVNNRSLQAPRDILEGTAVGLAAMLGNLPLVRNLVAQLQKPETALLPFYATHSSFKFSYHDNGLHITPSHTFWYRYPSYLDDFGHLSEGSPLALAASYRGTAGVLELLSHGYQPDDITWARAFSMNTSDCLEALMDYNLRVRSLQLPLLTLSPLLEYAIYHEMEEAVVWLIESGADINENDPFEEMGRPPVQLAIELGHLTIAESLLRSGLNVNAAPSFSAGVTALQSAAIMGHIGLAKQLLDAGARVNARGSRQDGRTALEGAAELGRLDMVELLLHHGALTTGPGSFQFLRAIHLAELRGHHATAALLRQSREWTDEDTNTYDLMCKACRLCFSGPGLGDNMCGVCNSSYTPGRHCCDEIHMPEADCYHCYTEDEESRWCLKIQQEEERKSEEESKSEENVESEKVIESADDD</sequence>
<evidence type="ECO:0000256" key="4">
    <source>
        <dbReference type="SAM" id="MobiDB-lite"/>
    </source>
</evidence>
<keyword evidence="6" id="KW-1185">Reference proteome</keyword>
<dbReference type="PANTHER" id="PTHR24198">
    <property type="entry name" value="ANKYRIN REPEAT AND PROTEIN KINASE DOMAIN-CONTAINING PROTEIN"/>
    <property type="match status" value="1"/>
</dbReference>
<dbReference type="STRING" id="42673.A0A2K0UGM2"/>
<dbReference type="AlphaFoldDB" id="A0A2K0UGM2"/>
<keyword evidence="1" id="KW-0677">Repeat</keyword>
<dbReference type="Pfam" id="PF00023">
    <property type="entry name" value="Ank"/>
    <property type="match status" value="1"/>
</dbReference>
<proteinExistence type="predicted"/>
<keyword evidence="2 3" id="KW-0040">ANK repeat</keyword>
<evidence type="ECO:0000256" key="3">
    <source>
        <dbReference type="PROSITE-ProRule" id="PRU00023"/>
    </source>
</evidence>
<protein>
    <submittedName>
        <fullName evidence="5">Uncharacterized protein</fullName>
    </submittedName>
</protein>
<feature type="repeat" description="ANK" evidence="3">
    <location>
        <begin position="18"/>
        <end position="50"/>
    </location>
</feature>
<dbReference type="Gene3D" id="1.25.40.20">
    <property type="entry name" value="Ankyrin repeat-containing domain"/>
    <property type="match status" value="2"/>
</dbReference>